<feature type="compositionally biased region" description="Basic and acidic residues" evidence="3">
    <location>
        <begin position="420"/>
        <end position="439"/>
    </location>
</feature>
<keyword evidence="1" id="KW-0863">Zinc-finger</keyword>
<dbReference type="InterPro" id="IPR013087">
    <property type="entry name" value="Znf_C2H2_type"/>
</dbReference>
<feature type="compositionally biased region" description="Low complexity" evidence="3">
    <location>
        <begin position="157"/>
        <end position="171"/>
    </location>
</feature>
<feature type="region of interest" description="Disordered" evidence="3">
    <location>
        <begin position="745"/>
        <end position="791"/>
    </location>
</feature>
<evidence type="ECO:0000313" key="5">
    <source>
        <dbReference type="EnsemblMetazoa" id="G34698.2:cds"/>
    </source>
</evidence>
<evidence type="ECO:0000256" key="3">
    <source>
        <dbReference type="SAM" id="MobiDB-lite"/>
    </source>
</evidence>
<evidence type="ECO:0000256" key="2">
    <source>
        <dbReference type="SAM" id="Coils"/>
    </source>
</evidence>
<keyword evidence="2" id="KW-0175">Coiled coil</keyword>
<dbReference type="PROSITE" id="PS50157">
    <property type="entry name" value="ZINC_FINGER_C2H2_2"/>
    <property type="match status" value="1"/>
</dbReference>
<feature type="coiled-coil region" evidence="2">
    <location>
        <begin position="282"/>
        <end position="323"/>
    </location>
</feature>
<keyword evidence="1" id="KW-0862">Zinc</keyword>
<dbReference type="Proteomes" id="UP000005408">
    <property type="component" value="Unassembled WGS sequence"/>
</dbReference>
<keyword evidence="6" id="KW-1185">Reference proteome</keyword>
<sequence>MAELLGGEAILESLRTDVSDIQWAISGIISRAGPVEVASWKFPDKQSADLNIEELLDLYSYSDDAEDNQVAHIALYELVIDRFVYLLQALSALTQQMLVRAGEDVIDQRTSSIGLVVKQFCNRQVQLNTVVQQTMSDIKSKSRKMVDLENNMKQMAEELSQQSETSSQSEQKPYHFSPHKVGSAMTGFITPSKMEEIARDACTKSCQTVETAFVPCEGCHVVQKNFRSAGDVIVNMCQSQKLPSSLQKYRPLVAEVKWLSPNDVIRWSTEQAKDLGRINKHMENLMATINPLKEDLENCEQKCKKLERRVANFDAEMRKEREIQTTLQKQFDVKLTDIEAEHKQTVSLVTRKMEEVVSNKETIENQLKKYRAELDSQQRLLTELEDTKKALVDELKVKHADTSEVTRLQHHLEGVQSRLQEVEGKLEKSTKDLSKEQARNKSAAKHNQSLQTKQDSLLLRIDDLDQENRELKDQVSEIEEEKDRIEETLEKVQKNVKQYKQKLKDNQTLIDELSAQKEELQGSITTLKSDIQQLENKLEEAVEREKLLIEYPDLHGPVNPDMQEYPDLHGPVNPDMQGTGDIVFDMENQVKANTIRIQVLEEQNETLRNSVSKVLNLQQGRAPPKVAWENKEPMHLWSDENLTNARQEEKVMKKDIWMPDSSYHENKNENARTEHEERQRTKPSSGKPPKSSPSAYGIPVSDEFIVGRGSRPSSAAKKAERPASGKKMIMAPANTTSISAYIQLKRSGKLNMEDHPKSAVPPSGREKKRSPSQEKHPQSADTYSKSNNDHHYRKNEMFSCTQCDKMYSRARDLEIHKSYCTG</sequence>
<keyword evidence="1" id="KW-0479">Metal-binding</keyword>
<dbReference type="SUPFAM" id="SSF57997">
    <property type="entry name" value="Tropomyosin"/>
    <property type="match status" value="1"/>
</dbReference>
<feature type="region of interest" description="Disordered" evidence="3">
    <location>
        <begin position="156"/>
        <end position="176"/>
    </location>
</feature>
<feature type="domain" description="C2H2-type" evidence="4">
    <location>
        <begin position="798"/>
        <end position="822"/>
    </location>
</feature>
<dbReference type="GO" id="GO:0008270">
    <property type="term" value="F:zinc ion binding"/>
    <property type="evidence" value="ECO:0007669"/>
    <property type="project" value="UniProtKB-KW"/>
</dbReference>
<dbReference type="InterPro" id="IPR029681">
    <property type="entry name" value="CCDC157"/>
</dbReference>
<feature type="compositionally biased region" description="Basic and acidic residues" evidence="3">
    <location>
        <begin position="652"/>
        <end position="680"/>
    </location>
</feature>
<dbReference type="PANTHER" id="PTHR43696">
    <property type="entry name" value="COILED-COIL DOMAIN-CONTAINING PROTEIN 157"/>
    <property type="match status" value="1"/>
</dbReference>
<name>A0A8W8MQV6_MAGGI</name>
<feature type="region of interest" description="Disordered" evidence="3">
    <location>
        <begin position="419"/>
        <end position="451"/>
    </location>
</feature>
<dbReference type="AlphaFoldDB" id="A0A8W8MQV6"/>
<evidence type="ECO:0000259" key="4">
    <source>
        <dbReference type="PROSITE" id="PS50157"/>
    </source>
</evidence>
<proteinExistence type="predicted"/>
<feature type="region of interest" description="Disordered" evidence="3">
    <location>
        <begin position="652"/>
        <end position="731"/>
    </location>
</feature>
<evidence type="ECO:0000256" key="1">
    <source>
        <dbReference type="PROSITE-ProRule" id="PRU00042"/>
    </source>
</evidence>
<dbReference type="PANTHER" id="PTHR43696:SF9">
    <property type="entry name" value="COILED-COIL DOMAIN-CONTAINING PROTEIN 157"/>
    <property type="match status" value="1"/>
</dbReference>
<feature type="compositionally biased region" description="Basic and acidic residues" evidence="3">
    <location>
        <begin position="769"/>
        <end position="778"/>
    </location>
</feature>
<feature type="coiled-coil region" evidence="2">
    <location>
        <begin position="590"/>
        <end position="617"/>
    </location>
</feature>
<dbReference type="EnsemblMetazoa" id="G34698.2">
    <property type="protein sequence ID" value="G34698.2:cds"/>
    <property type="gene ID" value="G34698"/>
</dbReference>
<organism evidence="5 6">
    <name type="scientific">Magallana gigas</name>
    <name type="common">Pacific oyster</name>
    <name type="synonym">Crassostrea gigas</name>
    <dbReference type="NCBI Taxonomy" id="29159"/>
    <lineage>
        <taxon>Eukaryota</taxon>
        <taxon>Metazoa</taxon>
        <taxon>Spiralia</taxon>
        <taxon>Lophotrochozoa</taxon>
        <taxon>Mollusca</taxon>
        <taxon>Bivalvia</taxon>
        <taxon>Autobranchia</taxon>
        <taxon>Pteriomorphia</taxon>
        <taxon>Ostreida</taxon>
        <taxon>Ostreoidea</taxon>
        <taxon>Ostreidae</taxon>
        <taxon>Magallana</taxon>
    </lineage>
</organism>
<accession>A0A8W8MQV6</accession>
<reference evidence="5" key="1">
    <citation type="submission" date="2022-08" db="UniProtKB">
        <authorList>
            <consortium name="EnsemblMetazoa"/>
        </authorList>
    </citation>
    <scope>IDENTIFICATION</scope>
    <source>
        <strain evidence="5">05x7-T-G4-1.051#20</strain>
    </source>
</reference>
<feature type="compositionally biased region" description="Low complexity" evidence="3">
    <location>
        <begin position="682"/>
        <end position="694"/>
    </location>
</feature>
<protein>
    <recommendedName>
        <fullName evidence="4">C2H2-type domain-containing protein</fullName>
    </recommendedName>
</protein>
<dbReference type="Gene3D" id="1.10.287.1490">
    <property type="match status" value="1"/>
</dbReference>
<evidence type="ECO:0000313" key="6">
    <source>
        <dbReference type="Proteomes" id="UP000005408"/>
    </source>
</evidence>